<dbReference type="AlphaFoldDB" id="A0A382F266"/>
<organism evidence="2">
    <name type="scientific">marine metagenome</name>
    <dbReference type="NCBI Taxonomy" id="408172"/>
    <lineage>
        <taxon>unclassified sequences</taxon>
        <taxon>metagenomes</taxon>
        <taxon>ecological metagenomes</taxon>
    </lineage>
</organism>
<feature type="compositionally biased region" description="Polar residues" evidence="1">
    <location>
        <begin position="107"/>
        <end position="119"/>
    </location>
</feature>
<gene>
    <name evidence="2" type="ORF">METZ01_LOCUS209623</name>
</gene>
<name>A0A382F266_9ZZZZ</name>
<reference evidence="2" key="1">
    <citation type="submission" date="2018-05" db="EMBL/GenBank/DDBJ databases">
        <authorList>
            <person name="Lanie J.A."/>
            <person name="Ng W.-L."/>
            <person name="Kazmierczak K.M."/>
            <person name="Andrzejewski T.M."/>
            <person name="Davidsen T.M."/>
            <person name="Wayne K.J."/>
            <person name="Tettelin H."/>
            <person name="Glass J.I."/>
            <person name="Rusch D."/>
            <person name="Podicherti R."/>
            <person name="Tsui H.-C.T."/>
            <person name="Winkler M.E."/>
        </authorList>
    </citation>
    <scope>NUCLEOTIDE SEQUENCE</scope>
</reference>
<accession>A0A382F266</accession>
<feature type="compositionally biased region" description="Polar residues" evidence="1">
    <location>
        <begin position="82"/>
        <end position="94"/>
    </location>
</feature>
<evidence type="ECO:0000313" key="2">
    <source>
        <dbReference type="EMBL" id="SVB56769.1"/>
    </source>
</evidence>
<sequence length="130" mass="13045">SNTASPTQVRTTWPTLRSPSTPAPAGNLPSARPSPANRSRAEGSSIPSATVLGSRGTPSTLGEGNGRRAPSSHTEAVRVRGATNSPSSPASVNRSVAHGTLTRKESAPSSTGRPTTGLVTSRPPALVAAS</sequence>
<feature type="non-terminal residue" evidence="2">
    <location>
        <position position="130"/>
    </location>
</feature>
<feature type="compositionally biased region" description="Polar residues" evidence="1">
    <location>
        <begin position="1"/>
        <end position="20"/>
    </location>
</feature>
<feature type="region of interest" description="Disordered" evidence="1">
    <location>
        <begin position="1"/>
        <end position="130"/>
    </location>
</feature>
<dbReference type="EMBL" id="UINC01047463">
    <property type="protein sequence ID" value="SVB56769.1"/>
    <property type="molecule type" value="Genomic_DNA"/>
</dbReference>
<evidence type="ECO:0000256" key="1">
    <source>
        <dbReference type="SAM" id="MobiDB-lite"/>
    </source>
</evidence>
<feature type="non-terminal residue" evidence="2">
    <location>
        <position position="1"/>
    </location>
</feature>
<proteinExistence type="predicted"/>
<protein>
    <submittedName>
        <fullName evidence="2">Uncharacterized protein</fullName>
    </submittedName>
</protein>